<sequence length="160" mass="17586">MATTDYDHLKNMAIGPWGMHDTATALHDLAQNVADSVSRIKTTLESLTLNDWVGKTQQEAADFNNQWHTVMGQMFGSEEKPENGVLPAMAGGIATAVYNYDQAEFGLVDAWNKFAGKFTDGSGHPWRRTQPLRDSNPPAPPDVMDTNKTAITADYPPFKS</sequence>
<gene>
    <name evidence="2" type="ORF">GCM10023191_070110</name>
</gene>
<keyword evidence="3" id="KW-1185">Reference proteome</keyword>
<evidence type="ECO:0000256" key="1">
    <source>
        <dbReference type="SAM" id="MobiDB-lite"/>
    </source>
</evidence>
<feature type="region of interest" description="Disordered" evidence="1">
    <location>
        <begin position="122"/>
        <end position="160"/>
    </location>
</feature>
<evidence type="ECO:0008006" key="4">
    <source>
        <dbReference type="Google" id="ProtNLM"/>
    </source>
</evidence>
<evidence type="ECO:0000313" key="2">
    <source>
        <dbReference type="EMBL" id="GAA4509216.1"/>
    </source>
</evidence>
<dbReference type="EMBL" id="BAABHF010000043">
    <property type="protein sequence ID" value="GAA4509216.1"/>
    <property type="molecule type" value="Genomic_DNA"/>
</dbReference>
<protein>
    <recommendedName>
        <fullName evidence="4">WXG100 family type VII secretion target</fullName>
    </recommendedName>
</protein>
<dbReference type="InterPro" id="IPR036689">
    <property type="entry name" value="ESAT-6-like_sf"/>
</dbReference>
<dbReference type="Gene3D" id="1.10.287.1060">
    <property type="entry name" value="ESAT-6-like"/>
    <property type="match status" value="1"/>
</dbReference>
<proteinExistence type="predicted"/>
<reference evidence="3" key="1">
    <citation type="journal article" date="2019" name="Int. J. Syst. Evol. Microbiol.">
        <title>The Global Catalogue of Microorganisms (GCM) 10K type strain sequencing project: providing services to taxonomists for standard genome sequencing and annotation.</title>
        <authorList>
            <consortium name="The Broad Institute Genomics Platform"/>
            <consortium name="The Broad Institute Genome Sequencing Center for Infectious Disease"/>
            <person name="Wu L."/>
            <person name="Ma J."/>
        </authorList>
    </citation>
    <scope>NUCLEOTIDE SEQUENCE [LARGE SCALE GENOMIC DNA]</scope>
    <source>
        <strain evidence="3">JCM 17933</strain>
    </source>
</reference>
<dbReference type="SUPFAM" id="SSF140453">
    <property type="entry name" value="EsxAB dimer-like"/>
    <property type="match status" value="1"/>
</dbReference>
<comment type="caution">
    <text evidence="2">The sequence shown here is derived from an EMBL/GenBank/DDBJ whole genome shotgun (WGS) entry which is preliminary data.</text>
</comment>
<evidence type="ECO:0000313" key="3">
    <source>
        <dbReference type="Proteomes" id="UP001500503"/>
    </source>
</evidence>
<dbReference type="Proteomes" id="UP001500503">
    <property type="component" value="Unassembled WGS sequence"/>
</dbReference>
<accession>A0ABP8QR50</accession>
<dbReference type="RefSeq" id="WP_345471223.1">
    <property type="nucleotide sequence ID" value="NZ_BAABHF010000043.1"/>
</dbReference>
<name>A0ABP8QR50_9ACTN</name>
<organism evidence="2 3">
    <name type="scientific">Actinoallomurus oryzae</name>
    <dbReference type="NCBI Taxonomy" id="502180"/>
    <lineage>
        <taxon>Bacteria</taxon>
        <taxon>Bacillati</taxon>
        <taxon>Actinomycetota</taxon>
        <taxon>Actinomycetes</taxon>
        <taxon>Streptosporangiales</taxon>
        <taxon>Thermomonosporaceae</taxon>
        <taxon>Actinoallomurus</taxon>
    </lineage>
</organism>